<dbReference type="CDD" id="cd08368">
    <property type="entry name" value="LIM"/>
    <property type="match status" value="1"/>
</dbReference>
<dbReference type="InterPro" id="IPR050453">
    <property type="entry name" value="LIM_Homeobox_TF"/>
</dbReference>
<dbReference type="Gene3D" id="2.10.110.10">
    <property type="entry name" value="Cysteine Rich Protein"/>
    <property type="match status" value="2"/>
</dbReference>
<evidence type="ECO:0000256" key="12">
    <source>
        <dbReference type="SAM" id="MobiDB-lite"/>
    </source>
</evidence>
<name>A0A553NAZ2_TIGCA</name>
<dbReference type="SMART" id="SM00132">
    <property type="entry name" value="LIM"/>
    <property type="match status" value="2"/>
</dbReference>
<reference evidence="15 16" key="1">
    <citation type="journal article" date="2018" name="Nat. Ecol. Evol.">
        <title>Genomic signatures of mitonuclear coevolution across populations of Tigriopus californicus.</title>
        <authorList>
            <person name="Barreto F.S."/>
            <person name="Watson E.T."/>
            <person name="Lima T.G."/>
            <person name="Willett C.S."/>
            <person name="Edmands S."/>
            <person name="Li W."/>
            <person name="Burton R.S."/>
        </authorList>
    </citation>
    <scope>NUCLEOTIDE SEQUENCE [LARGE SCALE GENOMIC DNA]</scope>
    <source>
        <strain evidence="15 16">San Diego</strain>
    </source>
</reference>
<evidence type="ECO:0000256" key="5">
    <source>
        <dbReference type="ARBA" id="ARBA00023038"/>
    </source>
</evidence>
<feature type="compositionally biased region" description="Low complexity" evidence="12">
    <location>
        <begin position="467"/>
        <end position="480"/>
    </location>
</feature>
<feature type="compositionally biased region" description="Polar residues" evidence="12">
    <location>
        <begin position="79"/>
        <end position="88"/>
    </location>
</feature>
<dbReference type="STRING" id="6832.A0A553NAZ2"/>
<dbReference type="FunFam" id="1.10.10.60:FF:000027">
    <property type="entry name" value="LIM/homeobox protein Lhx9"/>
    <property type="match status" value="1"/>
</dbReference>
<proteinExistence type="predicted"/>
<evidence type="ECO:0000313" key="16">
    <source>
        <dbReference type="Proteomes" id="UP000318571"/>
    </source>
</evidence>
<feature type="region of interest" description="Disordered" evidence="12">
    <location>
        <begin position="443"/>
        <end position="490"/>
    </location>
</feature>
<feature type="region of interest" description="Disordered" evidence="12">
    <location>
        <begin position="1"/>
        <end position="29"/>
    </location>
</feature>
<dbReference type="EMBL" id="VCGU01000458">
    <property type="protein sequence ID" value="TRY62587.1"/>
    <property type="molecule type" value="Genomic_DNA"/>
</dbReference>
<evidence type="ECO:0000256" key="7">
    <source>
        <dbReference type="ARBA" id="ARBA00023155"/>
    </source>
</evidence>
<evidence type="ECO:0000259" key="14">
    <source>
        <dbReference type="PROSITE" id="PS50071"/>
    </source>
</evidence>
<dbReference type="SUPFAM" id="SSF46689">
    <property type="entry name" value="Homeodomain-like"/>
    <property type="match status" value="1"/>
</dbReference>
<feature type="compositionally biased region" description="Low complexity" evidence="12">
    <location>
        <begin position="323"/>
        <end position="341"/>
    </location>
</feature>
<feature type="region of interest" description="Disordered" evidence="12">
    <location>
        <begin position="368"/>
        <end position="387"/>
    </location>
</feature>
<comment type="subcellular location">
    <subcellularLocation>
        <location evidence="1 9 11">Nucleus</location>
    </subcellularLocation>
</comment>
<keyword evidence="7 9" id="KW-0371">Homeobox</keyword>
<accession>A0A553NAZ2</accession>
<dbReference type="InterPro" id="IPR017970">
    <property type="entry name" value="Homeobox_CS"/>
</dbReference>
<evidence type="ECO:0000256" key="11">
    <source>
        <dbReference type="RuleBase" id="RU000682"/>
    </source>
</evidence>
<evidence type="ECO:0000256" key="4">
    <source>
        <dbReference type="ARBA" id="ARBA00022833"/>
    </source>
</evidence>
<evidence type="ECO:0000256" key="3">
    <source>
        <dbReference type="ARBA" id="ARBA00022737"/>
    </source>
</evidence>
<dbReference type="AlphaFoldDB" id="A0A553NAZ2"/>
<keyword evidence="3" id="KW-0677">Repeat</keyword>
<gene>
    <name evidence="15" type="ORF">TCAL_11715</name>
</gene>
<dbReference type="SMART" id="SM00389">
    <property type="entry name" value="HOX"/>
    <property type="match status" value="1"/>
</dbReference>
<keyword evidence="4 10" id="KW-0862">Zinc</keyword>
<evidence type="ECO:0000313" key="15">
    <source>
        <dbReference type="EMBL" id="TRY62587.1"/>
    </source>
</evidence>
<dbReference type="InterPro" id="IPR001781">
    <property type="entry name" value="Znf_LIM"/>
</dbReference>
<feature type="DNA-binding region" description="Homeobox" evidence="9">
    <location>
        <begin position="386"/>
        <end position="445"/>
    </location>
</feature>
<dbReference type="PROSITE" id="PS00478">
    <property type="entry name" value="LIM_DOMAIN_1"/>
    <property type="match status" value="2"/>
</dbReference>
<evidence type="ECO:0000256" key="2">
    <source>
        <dbReference type="ARBA" id="ARBA00022723"/>
    </source>
</evidence>
<dbReference type="InterPro" id="IPR001356">
    <property type="entry name" value="HD"/>
</dbReference>
<dbReference type="SUPFAM" id="SSF57716">
    <property type="entry name" value="Glucocorticoid receptor-like (DNA-binding domain)"/>
    <property type="match status" value="1"/>
</dbReference>
<feature type="domain" description="LIM zinc-binding" evidence="13">
    <location>
        <begin position="211"/>
        <end position="273"/>
    </location>
</feature>
<evidence type="ECO:0000256" key="6">
    <source>
        <dbReference type="ARBA" id="ARBA00023125"/>
    </source>
</evidence>
<dbReference type="GO" id="GO:0030182">
    <property type="term" value="P:neuron differentiation"/>
    <property type="evidence" value="ECO:0007669"/>
    <property type="project" value="TreeGrafter"/>
</dbReference>
<evidence type="ECO:0000256" key="9">
    <source>
        <dbReference type="PROSITE-ProRule" id="PRU00108"/>
    </source>
</evidence>
<dbReference type="GO" id="GO:0005634">
    <property type="term" value="C:nucleus"/>
    <property type="evidence" value="ECO:0007669"/>
    <property type="project" value="UniProtKB-SubCell"/>
</dbReference>
<keyword evidence="6 9" id="KW-0238">DNA-binding</keyword>
<dbReference type="GO" id="GO:0046872">
    <property type="term" value="F:metal ion binding"/>
    <property type="evidence" value="ECO:0007669"/>
    <property type="project" value="UniProtKB-KW"/>
</dbReference>
<feature type="domain" description="Homeobox" evidence="14">
    <location>
        <begin position="384"/>
        <end position="444"/>
    </location>
</feature>
<comment type="caution">
    <text evidence="15">The sequence shown here is derived from an EMBL/GenBank/DDBJ whole genome shotgun (WGS) entry which is preliminary data.</text>
</comment>
<dbReference type="GO" id="GO:0000977">
    <property type="term" value="F:RNA polymerase II transcription regulatory region sequence-specific DNA binding"/>
    <property type="evidence" value="ECO:0007669"/>
    <property type="project" value="TreeGrafter"/>
</dbReference>
<dbReference type="PANTHER" id="PTHR24208:SF168">
    <property type="entry name" value="PROTEIN APTEROUS"/>
    <property type="match status" value="1"/>
</dbReference>
<dbReference type="CDD" id="cd00086">
    <property type="entry name" value="homeodomain"/>
    <property type="match status" value="1"/>
</dbReference>
<evidence type="ECO:0000256" key="1">
    <source>
        <dbReference type="ARBA" id="ARBA00004123"/>
    </source>
</evidence>
<feature type="region of interest" description="Disordered" evidence="12">
    <location>
        <begin position="68"/>
        <end position="128"/>
    </location>
</feature>
<feature type="domain" description="LIM zinc-binding" evidence="13">
    <location>
        <begin position="146"/>
        <end position="208"/>
    </location>
</feature>
<keyword evidence="16" id="KW-1185">Reference proteome</keyword>
<dbReference type="Proteomes" id="UP000318571">
    <property type="component" value="Chromosome 10"/>
</dbReference>
<dbReference type="Gene3D" id="1.10.10.60">
    <property type="entry name" value="Homeodomain-like"/>
    <property type="match status" value="1"/>
</dbReference>
<dbReference type="InterPro" id="IPR009057">
    <property type="entry name" value="Homeodomain-like_sf"/>
</dbReference>
<sequence length="502" mass="55790">MMGILTQTNYKQSPDNPGVHLEHEPEDKDNFSKMLAAGINIRGVSPTCPPEGQSASRLHLEEEVQRIVERNDSVDRPVPSSQGAWSSVPQPPPGNHHLHPHDNPHRQPPLPPFHEREYHSPYPLPPPPPPLISTPHLSGHPNQGGTICEICKGMITDEYIYSVEKNRVFHEQCLACAECHVPLHDGNPPIEHNGLLLCSHHFHSKFAPVGTQCSRCGVELQFGDTTMFIKPLWFHEDCFRCHICDTKLKKGESFGKIDGIPYCHVHYSQYSQMNYGIPFQATPPHLSMPQGQFHPLPPIPVYGGDKHLYPHFHNEFGPSMPSHAHPQGGPHGHPQGLPQGQEFFGAGEPMHKKRRGRKKRKAEVFQGMNGYVPNGYPAPDGTDGTKKRARTSFKHNQLRVMKGHFQINQNPDSRELKMLAQKTGLDKKVLQVWFQNARAKWRRNKSDNMGGTEPGNAQCSVQPGLKPGPCSSGSGSSTTHMSDDGGGYFNSVVMGEISPSSI</sequence>
<dbReference type="Pfam" id="PF00046">
    <property type="entry name" value="Homeodomain"/>
    <property type="match status" value="1"/>
</dbReference>
<feature type="compositionally biased region" description="Basic and acidic residues" evidence="12">
    <location>
        <begin position="20"/>
        <end position="29"/>
    </location>
</feature>
<dbReference type="PROSITE" id="PS50023">
    <property type="entry name" value="LIM_DOMAIN_2"/>
    <property type="match status" value="2"/>
</dbReference>
<keyword evidence="8 9" id="KW-0539">Nucleus</keyword>
<feature type="compositionally biased region" description="Polar residues" evidence="12">
    <location>
        <begin position="1"/>
        <end position="15"/>
    </location>
</feature>
<protein>
    <submittedName>
        <fullName evidence="15">Uncharacterized protein</fullName>
    </submittedName>
</protein>
<dbReference type="Pfam" id="PF00412">
    <property type="entry name" value="LIM"/>
    <property type="match status" value="2"/>
</dbReference>
<dbReference type="PROSITE" id="PS50071">
    <property type="entry name" value="HOMEOBOX_2"/>
    <property type="match status" value="1"/>
</dbReference>
<keyword evidence="5 10" id="KW-0440">LIM domain</keyword>
<dbReference type="PANTHER" id="PTHR24208">
    <property type="entry name" value="LIM/HOMEOBOX PROTEIN LHX"/>
    <property type="match status" value="1"/>
</dbReference>
<evidence type="ECO:0000256" key="10">
    <source>
        <dbReference type="PROSITE-ProRule" id="PRU00125"/>
    </source>
</evidence>
<dbReference type="GO" id="GO:0000981">
    <property type="term" value="F:DNA-binding transcription factor activity, RNA polymerase II-specific"/>
    <property type="evidence" value="ECO:0007669"/>
    <property type="project" value="InterPro"/>
</dbReference>
<organism evidence="15 16">
    <name type="scientific">Tigriopus californicus</name>
    <name type="common">Marine copepod</name>
    <dbReference type="NCBI Taxonomy" id="6832"/>
    <lineage>
        <taxon>Eukaryota</taxon>
        <taxon>Metazoa</taxon>
        <taxon>Ecdysozoa</taxon>
        <taxon>Arthropoda</taxon>
        <taxon>Crustacea</taxon>
        <taxon>Multicrustacea</taxon>
        <taxon>Hexanauplia</taxon>
        <taxon>Copepoda</taxon>
        <taxon>Harpacticoida</taxon>
        <taxon>Harpacticidae</taxon>
        <taxon>Tigriopus</taxon>
    </lineage>
</organism>
<evidence type="ECO:0000256" key="8">
    <source>
        <dbReference type="ARBA" id="ARBA00023242"/>
    </source>
</evidence>
<dbReference type="PROSITE" id="PS00027">
    <property type="entry name" value="HOMEOBOX_1"/>
    <property type="match status" value="1"/>
</dbReference>
<keyword evidence="2 10" id="KW-0479">Metal-binding</keyword>
<evidence type="ECO:0000259" key="13">
    <source>
        <dbReference type="PROSITE" id="PS50023"/>
    </source>
</evidence>
<feature type="region of interest" description="Disordered" evidence="12">
    <location>
        <begin position="317"/>
        <end position="342"/>
    </location>
</feature>